<accession>A0ACC2V2I0</accession>
<evidence type="ECO:0000313" key="1">
    <source>
        <dbReference type="EMBL" id="KAJ9093231.1"/>
    </source>
</evidence>
<organism evidence="1 2">
    <name type="scientific">Naganishia cerealis</name>
    <dbReference type="NCBI Taxonomy" id="610337"/>
    <lineage>
        <taxon>Eukaryota</taxon>
        <taxon>Fungi</taxon>
        <taxon>Dikarya</taxon>
        <taxon>Basidiomycota</taxon>
        <taxon>Agaricomycotina</taxon>
        <taxon>Tremellomycetes</taxon>
        <taxon>Filobasidiales</taxon>
        <taxon>Filobasidiaceae</taxon>
        <taxon>Naganishia</taxon>
    </lineage>
</organism>
<keyword evidence="2" id="KW-1185">Reference proteome</keyword>
<protein>
    <submittedName>
        <fullName evidence="1">Uncharacterized protein</fullName>
    </submittedName>
</protein>
<dbReference type="EMBL" id="JASBWR010000126">
    <property type="protein sequence ID" value="KAJ9093231.1"/>
    <property type="molecule type" value="Genomic_DNA"/>
</dbReference>
<dbReference type="Proteomes" id="UP001241377">
    <property type="component" value="Unassembled WGS sequence"/>
</dbReference>
<comment type="caution">
    <text evidence="1">The sequence shown here is derived from an EMBL/GenBank/DDBJ whole genome shotgun (WGS) entry which is preliminary data.</text>
</comment>
<sequence length="354" mass="37412">MAATTTAPRTESVLIVYVHGFKGTDVTFEQFPERLQHVVHESIVAAGFKSTVVSKVFPVFETKGELRVATDRFVEWLANETVQLETATASRAKVVLCGHSMGGLLIADAALGIAHGAGADMPSTSNPPLTGQDNAREKNESHATAAAPMWPRIVALIAFDTPYLGLNPIVFKNGITKYAEHVELAKNVVGGLGLGGAVWGMFGSGNGSGEQTQATNADAPDNATTNTNDRKQRNGSTKPPTAQTPSSSSSSSSSTRWAMPALPSFKTLATAASAAAVLTTTAAAAYYRREDLVGGWTWVTDHAAHIGMFNPKTNEAFYALGLEVGRAVLEALERTREEDTAAGVAAGWEKDHVR</sequence>
<name>A0ACC2V2I0_9TREE</name>
<gene>
    <name evidence="1" type="ORF">QFC19_008437</name>
</gene>
<evidence type="ECO:0000313" key="2">
    <source>
        <dbReference type="Proteomes" id="UP001241377"/>
    </source>
</evidence>
<proteinExistence type="predicted"/>
<reference evidence="1" key="1">
    <citation type="submission" date="2023-04" db="EMBL/GenBank/DDBJ databases">
        <title>Draft Genome sequencing of Naganishia species isolated from polar environments using Oxford Nanopore Technology.</title>
        <authorList>
            <person name="Leo P."/>
            <person name="Venkateswaran K."/>
        </authorList>
    </citation>
    <scope>NUCLEOTIDE SEQUENCE</scope>
    <source>
        <strain evidence="1">MNA-CCFEE 5261</strain>
    </source>
</reference>